<dbReference type="InterPro" id="IPR051911">
    <property type="entry name" value="SDR_oxidoreductase"/>
</dbReference>
<proteinExistence type="inferred from homology"/>
<dbReference type="PRINTS" id="PR00081">
    <property type="entry name" value="GDHRDH"/>
</dbReference>
<protein>
    <recommendedName>
        <fullName evidence="5">NAD(P)-binding protein</fullName>
    </recommendedName>
</protein>
<comment type="caution">
    <text evidence="3">The sequence shown here is derived from an EMBL/GenBank/DDBJ whole genome shotgun (WGS) entry which is preliminary data.</text>
</comment>
<evidence type="ECO:0000256" key="1">
    <source>
        <dbReference type="ARBA" id="ARBA00006484"/>
    </source>
</evidence>
<dbReference type="EMBL" id="MLYV02000512">
    <property type="protein sequence ID" value="PSR88460.1"/>
    <property type="molecule type" value="Genomic_DNA"/>
</dbReference>
<dbReference type="OrthoDB" id="1274115at2759"/>
<gene>
    <name evidence="3" type="ORF">PHLCEN_2v5140</name>
</gene>
<dbReference type="InterPro" id="IPR002347">
    <property type="entry name" value="SDR_fam"/>
</dbReference>
<name>A0A2R6PBX6_9APHY</name>
<reference evidence="3 4" key="1">
    <citation type="submission" date="2018-02" db="EMBL/GenBank/DDBJ databases">
        <title>Genome sequence of the basidiomycete white-rot fungus Phlebia centrifuga.</title>
        <authorList>
            <person name="Granchi Z."/>
            <person name="Peng M."/>
            <person name="de Vries R.P."/>
            <person name="Hilden K."/>
            <person name="Makela M.R."/>
            <person name="Grigoriev I."/>
            <person name="Riley R."/>
        </authorList>
    </citation>
    <scope>NUCLEOTIDE SEQUENCE [LARGE SCALE GENOMIC DNA]</scope>
    <source>
        <strain evidence="3 4">FBCC195</strain>
    </source>
</reference>
<accession>A0A2R6PBX6</accession>
<evidence type="ECO:0000313" key="3">
    <source>
        <dbReference type="EMBL" id="PSR88460.1"/>
    </source>
</evidence>
<dbReference type="GO" id="GO:0016491">
    <property type="term" value="F:oxidoreductase activity"/>
    <property type="evidence" value="ECO:0007669"/>
    <property type="project" value="UniProtKB-KW"/>
</dbReference>
<sequence length="247" mass="26982">MSSQQLVWLITGTSSGLGRCLTLEALKRGDKVIATGRSQSFSKLEDLKAQGADTLELDVTAPPEMLEEVAKKAIQIYGRIDVLVHNAGYGELGPLEEKATHIFGPLNINRAFLPYMRERRAGTVVWVGSLGGWNICIEAGFFRSNMTEGVHHVSPEARIDDYGEMVAAANVKWEAMSHRQPGDPEKCAEIIVDVVRGEGSALGKPFPLSLPLGSDAYGTIKEVCENMTEQLGQWKDVICSTDFPMDT</sequence>
<organism evidence="3 4">
    <name type="scientific">Hermanssonia centrifuga</name>
    <dbReference type="NCBI Taxonomy" id="98765"/>
    <lineage>
        <taxon>Eukaryota</taxon>
        <taxon>Fungi</taxon>
        <taxon>Dikarya</taxon>
        <taxon>Basidiomycota</taxon>
        <taxon>Agaricomycotina</taxon>
        <taxon>Agaricomycetes</taxon>
        <taxon>Polyporales</taxon>
        <taxon>Meruliaceae</taxon>
        <taxon>Hermanssonia</taxon>
    </lineage>
</organism>
<evidence type="ECO:0000256" key="2">
    <source>
        <dbReference type="ARBA" id="ARBA00023002"/>
    </source>
</evidence>
<dbReference type="Pfam" id="PF00106">
    <property type="entry name" value="adh_short"/>
    <property type="match status" value="1"/>
</dbReference>
<dbReference type="AlphaFoldDB" id="A0A2R6PBX6"/>
<dbReference type="Proteomes" id="UP000186601">
    <property type="component" value="Unassembled WGS sequence"/>
</dbReference>
<dbReference type="SUPFAM" id="SSF51735">
    <property type="entry name" value="NAD(P)-binding Rossmann-fold domains"/>
    <property type="match status" value="1"/>
</dbReference>
<evidence type="ECO:0008006" key="5">
    <source>
        <dbReference type="Google" id="ProtNLM"/>
    </source>
</evidence>
<keyword evidence="4" id="KW-1185">Reference proteome</keyword>
<dbReference type="PANTHER" id="PTHR43976:SF16">
    <property type="entry name" value="SHORT-CHAIN DEHYDROGENASE_REDUCTASE FAMILY PROTEIN"/>
    <property type="match status" value="1"/>
</dbReference>
<dbReference type="STRING" id="98765.A0A2R6PBX6"/>
<evidence type="ECO:0000313" key="4">
    <source>
        <dbReference type="Proteomes" id="UP000186601"/>
    </source>
</evidence>
<comment type="similarity">
    <text evidence="1">Belongs to the short-chain dehydrogenases/reductases (SDR) family.</text>
</comment>
<keyword evidence="2" id="KW-0560">Oxidoreductase</keyword>
<dbReference type="PANTHER" id="PTHR43976">
    <property type="entry name" value="SHORT CHAIN DEHYDROGENASE"/>
    <property type="match status" value="1"/>
</dbReference>
<dbReference type="InterPro" id="IPR036291">
    <property type="entry name" value="NAD(P)-bd_dom_sf"/>
</dbReference>
<dbReference type="Gene3D" id="3.40.50.720">
    <property type="entry name" value="NAD(P)-binding Rossmann-like Domain"/>
    <property type="match status" value="1"/>
</dbReference>